<dbReference type="EMBL" id="SNRW01037107">
    <property type="protein sequence ID" value="KAA6353984.1"/>
    <property type="molecule type" value="Genomic_DNA"/>
</dbReference>
<evidence type="ECO:0000313" key="1">
    <source>
        <dbReference type="EMBL" id="KAA6353984.1"/>
    </source>
</evidence>
<organism evidence="1 2">
    <name type="scientific">Streblomastix strix</name>
    <dbReference type="NCBI Taxonomy" id="222440"/>
    <lineage>
        <taxon>Eukaryota</taxon>
        <taxon>Metamonada</taxon>
        <taxon>Preaxostyla</taxon>
        <taxon>Oxymonadida</taxon>
        <taxon>Streblomastigidae</taxon>
        <taxon>Streblomastix</taxon>
    </lineage>
</organism>
<evidence type="ECO:0000313" key="2">
    <source>
        <dbReference type="Proteomes" id="UP000324800"/>
    </source>
</evidence>
<dbReference type="OrthoDB" id="283575at2759"/>
<accession>A0A5J4T6I8</accession>
<proteinExistence type="predicted"/>
<feature type="non-terminal residue" evidence="1">
    <location>
        <position position="1"/>
    </location>
</feature>
<protein>
    <submittedName>
        <fullName evidence="1">Uncharacterized protein</fullName>
    </submittedName>
</protein>
<dbReference type="Proteomes" id="UP000324800">
    <property type="component" value="Unassembled WGS sequence"/>
</dbReference>
<reference evidence="1 2" key="1">
    <citation type="submission" date="2019-03" db="EMBL/GenBank/DDBJ databases">
        <title>Single cell metagenomics reveals metabolic interactions within the superorganism composed of flagellate Streblomastix strix and complex community of Bacteroidetes bacteria on its surface.</title>
        <authorList>
            <person name="Treitli S.C."/>
            <person name="Kolisko M."/>
            <person name="Husnik F."/>
            <person name="Keeling P."/>
            <person name="Hampl V."/>
        </authorList>
    </citation>
    <scope>NUCLEOTIDE SEQUENCE [LARGE SCALE GENOMIC DNA]</scope>
    <source>
        <strain evidence="1">ST1C</strain>
    </source>
</reference>
<sequence length="308" mass="34141">KCICPTNTEDLIFIPKSVCGCVDKDLRDSCKTCPGGKDDDKDCISPTEPKLLQDFSRKQCDCLPTGDLREECIPVNCVVGEKKPTEGCICTAESHPDDCICPDKPSYLIGISKYQCKCIDMMDLRESCQECTGEEYDDSDCICPTTAEGLFNIDTQKCPCLEKGDLRGQCYTCTIDILLDGCICPLKAEQLQDIPKKTCVCLPIGDLRNECIPITCQDEFTKPTEGCFCNNDFHPENCFCPSDANELKSIDKKYCKCLPEGDLREECAPAKCESEYETPSEGCFCDSQFHPYGCTCPETAEELKDGIS</sequence>
<name>A0A5J4T6I8_9EUKA</name>
<dbReference type="AlphaFoldDB" id="A0A5J4T6I8"/>
<feature type="non-terminal residue" evidence="1">
    <location>
        <position position="308"/>
    </location>
</feature>
<comment type="caution">
    <text evidence="1">The sequence shown here is derived from an EMBL/GenBank/DDBJ whole genome shotgun (WGS) entry which is preliminary data.</text>
</comment>
<gene>
    <name evidence="1" type="ORF">EZS28_050489</name>
</gene>